<comment type="catalytic activity">
    <reaction evidence="1">
        <text>ATP + protein L-histidine = ADP + protein N-phospho-L-histidine.</text>
        <dbReference type="EC" id="2.7.13.3"/>
    </reaction>
</comment>
<dbReference type="PANTHER" id="PTHR43065">
    <property type="entry name" value="SENSOR HISTIDINE KINASE"/>
    <property type="match status" value="1"/>
</dbReference>
<keyword evidence="11" id="KW-0175">Coiled coil</keyword>
<dbReference type="InterPro" id="IPR005467">
    <property type="entry name" value="His_kinase_dom"/>
</dbReference>
<evidence type="ECO:0000256" key="9">
    <source>
        <dbReference type="ARBA" id="ARBA00023012"/>
    </source>
</evidence>
<dbReference type="GO" id="GO:0005524">
    <property type="term" value="F:ATP binding"/>
    <property type="evidence" value="ECO:0007669"/>
    <property type="project" value="UniProtKB-KW"/>
</dbReference>
<proteinExistence type="predicted"/>
<gene>
    <name evidence="18" type="ORF">E4633_09270</name>
</gene>
<dbReference type="AlphaFoldDB" id="A0A4S1CG14"/>
<dbReference type="Gene3D" id="3.30.565.10">
    <property type="entry name" value="Histidine kinase-like ATPase, C-terminal domain"/>
    <property type="match status" value="1"/>
</dbReference>
<dbReference type="PROSITE" id="PS50112">
    <property type="entry name" value="PAS"/>
    <property type="match status" value="1"/>
</dbReference>
<evidence type="ECO:0000256" key="8">
    <source>
        <dbReference type="ARBA" id="ARBA00022840"/>
    </source>
</evidence>
<dbReference type="CDD" id="cd00082">
    <property type="entry name" value="HisKA"/>
    <property type="match status" value="1"/>
</dbReference>
<dbReference type="SMART" id="SM00388">
    <property type="entry name" value="HisKA"/>
    <property type="match status" value="1"/>
</dbReference>
<evidence type="ECO:0000256" key="12">
    <source>
        <dbReference type="SAM" id="Phobius"/>
    </source>
</evidence>
<dbReference type="InterPro" id="IPR000700">
    <property type="entry name" value="PAS-assoc_C"/>
</dbReference>
<dbReference type="GO" id="GO:0000155">
    <property type="term" value="F:phosphorelay sensor kinase activity"/>
    <property type="evidence" value="ECO:0007669"/>
    <property type="project" value="InterPro"/>
</dbReference>
<evidence type="ECO:0000256" key="5">
    <source>
        <dbReference type="ARBA" id="ARBA00022679"/>
    </source>
</evidence>
<dbReference type="Gene3D" id="3.40.50.2300">
    <property type="match status" value="1"/>
</dbReference>
<dbReference type="RefSeq" id="WP_135869961.1">
    <property type="nucleotide sequence ID" value="NZ_SRSC01000002.1"/>
</dbReference>
<dbReference type="InterPro" id="IPR004358">
    <property type="entry name" value="Sig_transdc_His_kin-like_C"/>
</dbReference>
<comment type="caution">
    <text evidence="18">The sequence shown here is derived from an EMBL/GenBank/DDBJ whole genome shotgun (WGS) entry which is preliminary data.</text>
</comment>
<dbReference type="CDD" id="cd00130">
    <property type="entry name" value="PAS"/>
    <property type="match status" value="1"/>
</dbReference>
<dbReference type="Pfam" id="PF00989">
    <property type="entry name" value="PAS"/>
    <property type="match status" value="1"/>
</dbReference>
<evidence type="ECO:0000256" key="11">
    <source>
        <dbReference type="SAM" id="Coils"/>
    </source>
</evidence>
<keyword evidence="8" id="KW-0067">ATP-binding</keyword>
<dbReference type="InterPro" id="IPR013767">
    <property type="entry name" value="PAS_fold"/>
</dbReference>
<keyword evidence="12" id="KW-0812">Transmembrane</keyword>
<dbReference type="Proteomes" id="UP000306416">
    <property type="component" value="Unassembled WGS sequence"/>
</dbReference>
<keyword evidence="4 10" id="KW-0597">Phosphoprotein</keyword>
<dbReference type="SUPFAM" id="SSF55785">
    <property type="entry name" value="PYP-like sensor domain (PAS domain)"/>
    <property type="match status" value="1"/>
</dbReference>
<evidence type="ECO:0000259" key="17">
    <source>
        <dbReference type="PROSITE" id="PS50885"/>
    </source>
</evidence>
<protein>
    <recommendedName>
        <fullName evidence="3">histidine kinase</fullName>
        <ecNumber evidence="3">2.7.13.3</ecNumber>
    </recommendedName>
</protein>
<dbReference type="SUPFAM" id="SSF55874">
    <property type="entry name" value="ATPase domain of HSP90 chaperone/DNA topoisomerase II/histidine kinase"/>
    <property type="match status" value="1"/>
</dbReference>
<dbReference type="GO" id="GO:0016020">
    <property type="term" value="C:membrane"/>
    <property type="evidence" value="ECO:0007669"/>
    <property type="project" value="UniProtKB-SubCell"/>
</dbReference>
<dbReference type="Pfam" id="PF02518">
    <property type="entry name" value="HATPase_c"/>
    <property type="match status" value="1"/>
</dbReference>
<keyword evidence="19" id="KW-1185">Reference proteome</keyword>
<dbReference type="SMART" id="SM00091">
    <property type="entry name" value="PAS"/>
    <property type="match status" value="1"/>
</dbReference>
<dbReference type="NCBIfam" id="TIGR00229">
    <property type="entry name" value="sensory_box"/>
    <property type="match status" value="1"/>
</dbReference>
<accession>A0A4S1CG14</accession>
<dbReference type="SMART" id="SM00448">
    <property type="entry name" value="REC"/>
    <property type="match status" value="1"/>
</dbReference>
<evidence type="ECO:0000259" key="15">
    <source>
        <dbReference type="PROSITE" id="PS50112"/>
    </source>
</evidence>
<feature type="domain" description="Histidine kinase" evidence="13">
    <location>
        <begin position="393"/>
        <end position="616"/>
    </location>
</feature>
<keyword evidence="6" id="KW-0547">Nucleotide-binding</keyword>
<feature type="coiled-coil region" evidence="11">
    <location>
        <begin position="219"/>
        <end position="246"/>
    </location>
</feature>
<evidence type="ECO:0000259" key="16">
    <source>
        <dbReference type="PROSITE" id="PS50113"/>
    </source>
</evidence>
<evidence type="ECO:0000256" key="1">
    <source>
        <dbReference type="ARBA" id="ARBA00000085"/>
    </source>
</evidence>
<dbReference type="Gene3D" id="1.10.287.130">
    <property type="match status" value="1"/>
</dbReference>
<dbReference type="InterPro" id="IPR003660">
    <property type="entry name" value="HAMP_dom"/>
</dbReference>
<feature type="transmembrane region" description="Helical" evidence="12">
    <location>
        <begin position="6"/>
        <end position="26"/>
    </location>
</feature>
<dbReference type="InterPro" id="IPR003594">
    <property type="entry name" value="HATPase_dom"/>
</dbReference>
<dbReference type="SUPFAM" id="SSF47384">
    <property type="entry name" value="Homodimeric domain of signal transducing histidine kinase"/>
    <property type="match status" value="1"/>
</dbReference>
<dbReference type="InterPro" id="IPR001789">
    <property type="entry name" value="Sig_transdc_resp-reg_receiver"/>
</dbReference>
<sequence length="753" mass="82293">MFKRLDVKIIVSLAMILAAMIAVYGWRIGSRQQSVYVQSLSNNLRVLSHSYADNAANFLVVQDYAGLESQMMNAAHIPEVLSVLVVEPDGNVLCNVQRPSRGEAPHLTYDVRHFPVPHGHEPSLGREGDQLVSWAPISAGNQLGWVRMALTLETARDLQRAAWRSSLQIGALWLLVGTFLMILVVRPPLRAIRELSRFAGELQDRKGAQVPVQRGVLEIDTLADALNHSSARLHEAEKRLVAEQERLAVTLQSIGDGVIATDTECRIVFLNHVAETLTGWKQDEVQGEHLDRVLRIEGGVDDADALRVLLSVLEARRTLELPGTRRLCSKSGTDRTVTINGAPIVDAADQLGGMVLVIRDVTEKAEMEEERRVLAHQLAQSQKMEAIGQLAGGVAHDFNNMLGVIIGHAELALLATDLSGQMQDRLREILDAASRSAEITRQLLAFSRQQHAEPKVLDLNETIARMLKMLHRLIGEDIDLSWSPGFELSHVRLDPSQLDQVMANLCVNARDAIAGIGKIEIFTDNVTVGTAERARVGDLAPGQYVRLVVADSGCGMSAEVMERIFEPFYTTKQLGRGTGLGLATVFGIVKQNGGHIEVTSSVGKGSVFTLYFPAVSASSLEVAQEKKRPAGGTESVLLVEDEPAIMEIGATILKQLGYRVYPAASPEEAIDIAENSKANIDLLLTDIIMPGMNGRDLSERLLESRPDMKCLFMSGYTADVIAERGKIGAEMCFLQKPFSVESLALKVREALSS</sequence>
<keyword evidence="12" id="KW-1133">Transmembrane helix</keyword>
<dbReference type="PROSITE" id="PS50109">
    <property type="entry name" value="HIS_KIN"/>
    <property type="match status" value="1"/>
</dbReference>
<dbReference type="InterPro" id="IPR003661">
    <property type="entry name" value="HisK_dim/P_dom"/>
</dbReference>
<feature type="modified residue" description="4-aspartylphosphate" evidence="10">
    <location>
        <position position="686"/>
    </location>
</feature>
<dbReference type="PROSITE" id="PS50110">
    <property type="entry name" value="RESPONSE_REGULATORY"/>
    <property type="match status" value="1"/>
</dbReference>
<feature type="domain" description="PAS" evidence="15">
    <location>
        <begin position="243"/>
        <end position="316"/>
    </location>
</feature>
<dbReference type="GO" id="GO:0006355">
    <property type="term" value="P:regulation of DNA-templated transcription"/>
    <property type="evidence" value="ECO:0007669"/>
    <property type="project" value="InterPro"/>
</dbReference>
<reference evidence="18 19" key="1">
    <citation type="submission" date="2019-04" db="EMBL/GenBank/DDBJ databases">
        <title>Geobacter oryzae sp. nov., ferric-reducing bacteria isolated from paddy soil.</title>
        <authorList>
            <person name="Xu Z."/>
            <person name="Masuda Y."/>
            <person name="Itoh H."/>
            <person name="Senoo K."/>
        </authorList>
    </citation>
    <scope>NUCLEOTIDE SEQUENCE [LARGE SCALE GENOMIC DNA]</scope>
    <source>
        <strain evidence="18 19">Red111</strain>
    </source>
</reference>
<dbReference type="SUPFAM" id="SSF52172">
    <property type="entry name" value="CheY-like"/>
    <property type="match status" value="1"/>
</dbReference>
<dbReference type="InterPro" id="IPR036097">
    <property type="entry name" value="HisK_dim/P_sf"/>
</dbReference>
<evidence type="ECO:0000256" key="10">
    <source>
        <dbReference type="PROSITE-ProRule" id="PRU00169"/>
    </source>
</evidence>
<keyword evidence="12" id="KW-0472">Membrane</keyword>
<name>A0A4S1CG14_9BACT</name>
<dbReference type="PROSITE" id="PS50113">
    <property type="entry name" value="PAC"/>
    <property type="match status" value="1"/>
</dbReference>
<feature type="domain" description="HAMP" evidence="17">
    <location>
        <begin position="189"/>
        <end position="238"/>
    </location>
</feature>
<evidence type="ECO:0000313" key="18">
    <source>
        <dbReference type="EMBL" id="TGU72484.1"/>
    </source>
</evidence>
<dbReference type="InterPro" id="IPR000014">
    <property type="entry name" value="PAS"/>
</dbReference>
<dbReference type="Pfam" id="PF00072">
    <property type="entry name" value="Response_reg"/>
    <property type="match status" value="1"/>
</dbReference>
<evidence type="ECO:0000259" key="13">
    <source>
        <dbReference type="PROSITE" id="PS50109"/>
    </source>
</evidence>
<evidence type="ECO:0000256" key="6">
    <source>
        <dbReference type="ARBA" id="ARBA00022741"/>
    </source>
</evidence>
<evidence type="ECO:0000256" key="7">
    <source>
        <dbReference type="ARBA" id="ARBA00022777"/>
    </source>
</evidence>
<dbReference type="InterPro" id="IPR035965">
    <property type="entry name" value="PAS-like_dom_sf"/>
</dbReference>
<evidence type="ECO:0000256" key="3">
    <source>
        <dbReference type="ARBA" id="ARBA00012438"/>
    </source>
</evidence>
<keyword evidence="5" id="KW-0808">Transferase</keyword>
<dbReference type="EMBL" id="SRSC01000002">
    <property type="protein sequence ID" value="TGU72484.1"/>
    <property type="molecule type" value="Genomic_DNA"/>
</dbReference>
<evidence type="ECO:0000256" key="2">
    <source>
        <dbReference type="ARBA" id="ARBA00004370"/>
    </source>
</evidence>
<evidence type="ECO:0000256" key="4">
    <source>
        <dbReference type="ARBA" id="ARBA00022553"/>
    </source>
</evidence>
<dbReference type="PRINTS" id="PR00344">
    <property type="entry name" value="BCTRLSENSOR"/>
</dbReference>
<dbReference type="SMART" id="SM00387">
    <property type="entry name" value="HATPase_c"/>
    <property type="match status" value="1"/>
</dbReference>
<dbReference type="PROSITE" id="PS50885">
    <property type="entry name" value="HAMP"/>
    <property type="match status" value="1"/>
</dbReference>
<keyword evidence="9" id="KW-0902">Two-component regulatory system</keyword>
<evidence type="ECO:0000259" key="14">
    <source>
        <dbReference type="PROSITE" id="PS50110"/>
    </source>
</evidence>
<dbReference type="PANTHER" id="PTHR43065:SF42">
    <property type="entry name" value="TWO-COMPONENT SENSOR PPRA"/>
    <property type="match status" value="1"/>
</dbReference>
<feature type="domain" description="Response regulatory" evidence="14">
    <location>
        <begin position="635"/>
        <end position="751"/>
    </location>
</feature>
<dbReference type="InterPro" id="IPR011006">
    <property type="entry name" value="CheY-like_superfamily"/>
</dbReference>
<comment type="subcellular location">
    <subcellularLocation>
        <location evidence="2">Membrane</location>
    </subcellularLocation>
</comment>
<organism evidence="18 19">
    <name type="scientific">Geomonas terrae</name>
    <dbReference type="NCBI Taxonomy" id="2562681"/>
    <lineage>
        <taxon>Bacteria</taxon>
        <taxon>Pseudomonadati</taxon>
        <taxon>Thermodesulfobacteriota</taxon>
        <taxon>Desulfuromonadia</taxon>
        <taxon>Geobacterales</taxon>
        <taxon>Geobacteraceae</taxon>
        <taxon>Geomonas</taxon>
    </lineage>
</organism>
<dbReference type="InterPro" id="IPR036890">
    <property type="entry name" value="HATPase_C_sf"/>
</dbReference>
<feature type="transmembrane region" description="Helical" evidence="12">
    <location>
        <begin position="166"/>
        <end position="185"/>
    </location>
</feature>
<evidence type="ECO:0000313" key="19">
    <source>
        <dbReference type="Proteomes" id="UP000306416"/>
    </source>
</evidence>
<dbReference type="Gene3D" id="3.30.450.20">
    <property type="entry name" value="PAS domain"/>
    <property type="match status" value="1"/>
</dbReference>
<keyword evidence="7" id="KW-0418">Kinase</keyword>
<dbReference type="Pfam" id="PF00512">
    <property type="entry name" value="HisKA"/>
    <property type="match status" value="1"/>
</dbReference>
<dbReference type="EC" id="2.7.13.3" evidence="3"/>
<feature type="domain" description="PAC" evidence="16">
    <location>
        <begin position="317"/>
        <end position="373"/>
    </location>
</feature>